<dbReference type="HOGENOM" id="CLU_040933_2_0_9"/>
<dbReference type="Proteomes" id="UP000007488">
    <property type="component" value="Chromosome"/>
</dbReference>
<dbReference type="InterPro" id="IPR000257">
    <property type="entry name" value="Uroporphyrinogen_deCOase"/>
</dbReference>
<evidence type="ECO:0000313" key="2">
    <source>
        <dbReference type="EMBL" id="ADY56825.1"/>
    </source>
</evidence>
<dbReference type="PANTHER" id="PTHR47099">
    <property type="entry name" value="METHYLCOBAMIDE:COM METHYLTRANSFERASE MTBA"/>
    <property type="match status" value="1"/>
</dbReference>
<dbReference type="CDD" id="cd03465">
    <property type="entry name" value="URO-D_like"/>
    <property type="match status" value="1"/>
</dbReference>
<dbReference type="EMBL" id="CP002547">
    <property type="protein sequence ID" value="ADY56825.1"/>
    <property type="molecule type" value="Genomic_DNA"/>
</dbReference>
<proteinExistence type="predicted"/>
<name>F0SW41_SYNGF</name>
<dbReference type="STRING" id="645991.Sgly_2542"/>
<reference evidence="2 3" key="1">
    <citation type="journal article" date="2011" name="Stand. Genomic Sci.">
        <title>Complete genome sequence of Syntrophobotulus glycolicus type strain (FlGlyR).</title>
        <authorList>
            <person name="Han C."/>
            <person name="Mwirichia R."/>
            <person name="Chertkov O."/>
            <person name="Held B."/>
            <person name="Lapidus A."/>
            <person name="Nolan M."/>
            <person name="Lucas S."/>
            <person name="Hammon N."/>
            <person name="Deshpande S."/>
            <person name="Cheng J.F."/>
            <person name="Tapia R."/>
            <person name="Goodwin L."/>
            <person name="Pitluck S."/>
            <person name="Huntemann M."/>
            <person name="Liolios K."/>
            <person name="Ivanova N."/>
            <person name="Pagani I."/>
            <person name="Mavromatis K."/>
            <person name="Ovchinikova G."/>
            <person name="Pati A."/>
            <person name="Chen A."/>
            <person name="Palaniappan K."/>
            <person name="Land M."/>
            <person name="Hauser L."/>
            <person name="Brambilla E.M."/>
            <person name="Rohde M."/>
            <person name="Spring S."/>
            <person name="Sikorski J."/>
            <person name="Goker M."/>
            <person name="Woyke T."/>
            <person name="Bristow J."/>
            <person name="Eisen J.A."/>
            <person name="Markowitz V."/>
            <person name="Hugenholtz P."/>
            <person name="Kyrpides N.C."/>
            <person name="Klenk H.P."/>
            <person name="Detter J.C."/>
        </authorList>
    </citation>
    <scope>NUCLEOTIDE SEQUENCE [LARGE SCALE GENOMIC DNA]</scope>
    <source>
        <strain evidence="3">DSM 8271 / FlGlyR</strain>
    </source>
</reference>
<dbReference type="OrthoDB" id="9780425at2"/>
<dbReference type="GO" id="GO:0004853">
    <property type="term" value="F:uroporphyrinogen decarboxylase activity"/>
    <property type="evidence" value="ECO:0007669"/>
    <property type="project" value="InterPro"/>
</dbReference>
<dbReference type="RefSeq" id="WP_013625690.1">
    <property type="nucleotide sequence ID" value="NC_015172.1"/>
</dbReference>
<dbReference type="InterPro" id="IPR052024">
    <property type="entry name" value="Methanogen_methyltrans"/>
</dbReference>
<dbReference type="InterPro" id="IPR038071">
    <property type="entry name" value="UROD/MetE-like_sf"/>
</dbReference>
<dbReference type="eggNOG" id="COG0407">
    <property type="taxonomic scope" value="Bacteria"/>
</dbReference>
<keyword evidence="3" id="KW-1185">Reference proteome</keyword>
<dbReference type="GO" id="GO:0006779">
    <property type="term" value="P:porphyrin-containing compound biosynthetic process"/>
    <property type="evidence" value="ECO:0007669"/>
    <property type="project" value="InterPro"/>
</dbReference>
<dbReference type="Pfam" id="PF01208">
    <property type="entry name" value="URO-D"/>
    <property type="match status" value="1"/>
</dbReference>
<organism evidence="2 3">
    <name type="scientific">Syntrophobotulus glycolicus (strain DSM 8271 / FlGlyR)</name>
    <dbReference type="NCBI Taxonomy" id="645991"/>
    <lineage>
        <taxon>Bacteria</taxon>
        <taxon>Bacillati</taxon>
        <taxon>Bacillota</taxon>
        <taxon>Clostridia</taxon>
        <taxon>Eubacteriales</taxon>
        <taxon>Desulfitobacteriaceae</taxon>
        <taxon>Syntrophobotulus</taxon>
    </lineage>
</organism>
<accession>F0SW41</accession>
<feature type="domain" description="Uroporphyrinogen decarboxylase (URO-D)" evidence="1">
    <location>
        <begin position="3"/>
        <end position="337"/>
    </location>
</feature>
<dbReference type="Gene3D" id="3.20.20.210">
    <property type="match status" value="1"/>
</dbReference>
<sequence>MMTSMERILAVCNHELPDRIPFLLSTREFGMKYAGFSLSQAFTDPDSFIGAQIKVRQDFNQDGVWDINAVPVVDEALGAKLVFPEDDSPYVDYNPFLKSLAELDKLKLVNPNTDGRMPYMLSLVQKLKAAAGPDVPLFAWVSQPFRSACMLRGEANFYRDLIRHPNEARELLSFLTDNLIAYGKALIDRGADIIHTSNPVANTECISLKHYREFVHPYSKRFLGSLKEYGAKKTMYHTCGCWSDRLDLVCEENVDIIHFDEIAISEFKQRFSDKVVAFGNLHTVDVLHQGTTETAAEAALQCIKDGKAGGRFILSANCSVPRDTPPENIRAICRVHEKYGKY</sequence>
<reference evidence="3" key="2">
    <citation type="submission" date="2011-02" db="EMBL/GenBank/DDBJ databases">
        <title>The complete genome of Syntrophobotulus glycolicus DSM 8271.</title>
        <authorList>
            <person name="Lucas S."/>
            <person name="Copeland A."/>
            <person name="Lapidus A."/>
            <person name="Bruce D."/>
            <person name="Goodwin L."/>
            <person name="Pitluck S."/>
            <person name="Kyrpides N."/>
            <person name="Mavromatis K."/>
            <person name="Pagani I."/>
            <person name="Ivanova N."/>
            <person name="Mikhailova N."/>
            <person name="Chertkov O."/>
            <person name="Held B."/>
            <person name="Detter J.C."/>
            <person name="Tapia R."/>
            <person name="Han C."/>
            <person name="Land M."/>
            <person name="Hauser L."/>
            <person name="Markowitz V."/>
            <person name="Cheng J.-F."/>
            <person name="Hugenholtz P."/>
            <person name="Woyke T."/>
            <person name="Wu D."/>
            <person name="Spring S."/>
            <person name="Schroeder M."/>
            <person name="Brambilla E."/>
            <person name="Klenk H.-P."/>
            <person name="Eisen J.A."/>
        </authorList>
    </citation>
    <scope>NUCLEOTIDE SEQUENCE [LARGE SCALE GENOMIC DNA]</scope>
    <source>
        <strain evidence="3">DSM 8271 / FlGlyR</strain>
    </source>
</reference>
<evidence type="ECO:0000313" key="3">
    <source>
        <dbReference type="Proteomes" id="UP000007488"/>
    </source>
</evidence>
<dbReference type="SUPFAM" id="SSF51726">
    <property type="entry name" value="UROD/MetE-like"/>
    <property type="match status" value="1"/>
</dbReference>
<evidence type="ECO:0000259" key="1">
    <source>
        <dbReference type="Pfam" id="PF01208"/>
    </source>
</evidence>
<dbReference type="PANTHER" id="PTHR47099:SF1">
    <property type="entry name" value="METHYLCOBAMIDE:COM METHYLTRANSFERASE MTBA"/>
    <property type="match status" value="1"/>
</dbReference>
<dbReference type="AlphaFoldDB" id="F0SW41"/>
<gene>
    <name evidence="2" type="ordered locus">Sgly_2542</name>
</gene>
<protein>
    <submittedName>
        <fullName evidence="2">Uroporphyrinogen decarboxylase (URO-D)</fullName>
    </submittedName>
</protein>
<dbReference type="KEGG" id="sgy:Sgly_2542"/>